<feature type="region of interest" description="Disordered" evidence="1">
    <location>
        <begin position="177"/>
        <end position="200"/>
    </location>
</feature>
<gene>
    <name evidence="2" type="ORF">ABV300_04475</name>
</gene>
<proteinExistence type="predicted"/>
<name>A0AAU8GBR4_9CHLR</name>
<evidence type="ECO:0008006" key="3">
    <source>
        <dbReference type="Google" id="ProtNLM"/>
    </source>
</evidence>
<reference evidence="2" key="1">
    <citation type="submission" date="2024-06" db="EMBL/GenBank/DDBJ databases">
        <title>A Novel Isolate, Dehalogenimonas sp. Strain 4OHTPN, Dechlorinates Aromatic 4 Hydroxy chlorothalonil by a Novel Reductive Dehalogenase.</title>
        <authorList>
            <person name="Liu G."/>
        </authorList>
    </citation>
    <scope>NUCLEOTIDE SEQUENCE</scope>
    <source>
        <strain evidence="2">4OHTPN</strain>
    </source>
</reference>
<protein>
    <recommendedName>
        <fullName evidence="3">DUF5681 domain-containing protein</fullName>
    </recommendedName>
</protein>
<dbReference type="EMBL" id="CP159307">
    <property type="protein sequence ID" value="XCH34140.1"/>
    <property type="molecule type" value="Genomic_DNA"/>
</dbReference>
<dbReference type="AlphaFoldDB" id="A0AAU8GBR4"/>
<accession>A0AAU8GBR4</accession>
<evidence type="ECO:0000313" key="2">
    <source>
        <dbReference type="EMBL" id="XCH34140.1"/>
    </source>
</evidence>
<feature type="region of interest" description="Disordered" evidence="1">
    <location>
        <begin position="1"/>
        <end position="63"/>
    </location>
</feature>
<feature type="compositionally biased region" description="Polar residues" evidence="1">
    <location>
        <begin position="16"/>
        <end position="25"/>
    </location>
</feature>
<dbReference type="RefSeq" id="WP_353715323.1">
    <property type="nucleotide sequence ID" value="NZ_CP159307.1"/>
</dbReference>
<sequence>MNENSSPSKFDPLANTPVSLDTSAAWQRERAANKQASPPPGTIQESGCPPRQRGGQPGNQNARKHGFYAEHMNARERRLFESASELGGTSQETILLRCKLAEMLRAAKPDVALIARLINLINRLEKDRKITDNNAGQGRAEKASKILKWMAWCPRGTEGRHCGRYEEGLRLQQQGVDIGALTGTPGDPWSPEYVNGNDST</sequence>
<evidence type="ECO:0000256" key="1">
    <source>
        <dbReference type="SAM" id="MobiDB-lite"/>
    </source>
</evidence>
<feature type="compositionally biased region" description="Low complexity" evidence="1">
    <location>
        <begin position="49"/>
        <end position="61"/>
    </location>
</feature>
<organism evidence="2">
    <name type="scientific">Dehalogenimonas sp. 4OHTPN</name>
    <dbReference type="NCBI Taxonomy" id="3166643"/>
    <lineage>
        <taxon>Bacteria</taxon>
        <taxon>Bacillati</taxon>
        <taxon>Chloroflexota</taxon>
        <taxon>Dehalococcoidia</taxon>
        <taxon>Dehalococcoidales</taxon>
        <taxon>Dehalococcoidaceae</taxon>
        <taxon>Dehalogenimonas</taxon>
    </lineage>
</organism>